<accession>A0A0R1ZYG5</accession>
<dbReference type="Proteomes" id="UP000051679">
    <property type="component" value="Unassembled WGS sequence"/>
</dbReference>
<keyword evidence="1" id="KW-0812">Transmembrane</keyword>
<dbReference type="InterPro" id="IPR046503">
    <property type="entry name" value="DUF6681"/>
</dbReference>
<evidence type="ECO:0000256" key="1">
    <source>
        <dbReference type="SAM" id="Phobius"/>
    </source>
</evidence>
<organism evidence="2 3">
    <name type="scientific">Lacticaseibacillus sharpeae JCM 1186 = DSM 20505</name>
    <dbReference type="NCBI Taxonomy" id="1291052"/>
    <lineage>
        <taxon>Bacteria</taxon>
        <taxon>Bacillati</taxon>
        <taxon>Bacillota</taxon>
        <taxon>Bacilli</taxon>
        <taxon>Lactobacillales</taxon>
        <taxon>Lactobacillaceae</taxon>
        <taxon>Lacticaseibacillus</taxon>
    </lineage>
</organism>
<feature type="transmembrane region" description="Helical" evidence="1">
    <location>
        <begin position="25"/>
        <end position="42"/>
    </location>
</feature>
<dbReference type="RefSeq" id="WP_054677629.1">
    <property type="nucleotide sequence ID" value="NZ_AYYO01000009.1"/>
</dbReference>
<dbReference type="OrthoDB" id="2192445at2"/>
<comment type="caution">
    <text evidence="2">The sequence shown here is derived from an EMBL/GenBank/DDBJ whole genome shotgun (WGS) entry which is preliminary data.</text>
</comment>
<dbReference type="EMBL" id="AYYO01000009">
    <property type="protein sequence ID" value="KRM56163.1"/>
    <property type="molecule type" value="Genomic_DNA"/>
</dbReference>
<dbReference type="PATRIC" id="fig|1291052.5.peg.710"/>
<gene>
    <name evidence="2" type="ORF">FC18_GL000695</name>
</gene>
<name>A0A0R1ZYG5_9LACO</name>
<proteinExistence type="predicted"/>
<evidence type="ECO:0000313" key="3">
    <source>
        <dbReference type="Proteomes" id="UP000051679"/>
    </source>
</evidence>
<protein>
    <submittedName>
        <fullName evidence="2">Uncharacterized protein</fullName>
    </submittedName>
</protein>
<sequence>MLTALDLINRLLNYFNIQDKPKGKAFTVVAFLANFYILYLAINHLRFKLYRWWGVLFLLLFFVFLYFIFLNFLYYFTNRRFKYDISPIVEKALGGSVKARTEAEKAYMQPTANGNGVFDTNHVLPARLHIDDNQQVAINNLVDALQKQGILTLNYHGLHDEALSNIARKTAAPVLAMGAPLPLPYFELQETLDHRWIISGGVNALESAELATVEAVGLTPMHTAAKQYQLAAAQVVLTGGPQKHPGRSGLREETEPFSITARIAFTEIA</sequence>
<keyword evidence="1" id="KW-0472">Membrane</keyword>
<feature type="transmembrane region" description="Helical" evidence="1">
    <location>
        <begin position="54"/>
        <end position="76"/>
    </location>
</feature>
<keyword evidence="1" id="KW-1133">Transmembrane helix</keyword>
<dbReference type="STRING" id="1291052.FC18_GL000695"/>
<dbReference type="AlphaFoldDB" id="A0A0R1ZYG5"/>
<keyword evidence="3" id="KW-1185">Reference proteome</keyword>
<dbReference type="Pfam" id="PF20386">
    <property type="entry name" value="DUF6681"/>
    <property type="match status" value="1"/>
</dbReference>
<evidence type="ECO:0000313" key="2">
    <source>
        <dbReference type="EMBL" id="KRM56163.1"/>
    </source>
</evidence>
<reference evidence="2 3" key="1">
    <citation type="journal article" date="2015" name="Genome Announc.">
        <title>Expanding the biotechnology potential of lactobacilli through comparative genomics of 213 strains and associated genera.</title>
        <authorList>
            <person name="Sun Z."/>
            <person name="Harris H.M."/>
            <person name="McCann A."/>
            <person name="Guo C."/>
            <person name="Argimon S."/>
            <person name="Zhang W."/>
            <person name="Yang X."/>
            <person name="Jeffery I.B."/>
            <person name="Cooney J.C."/>
            <person name="Kagawa T.F."/>
            <person name="Liu W."/>
            <person name="Song Y."/>
            <person name="Salvetti E."/>
            <person name="Wrobel A."/>
            <person name="Rasinkangas P."/>
            <person name="Parkhill J."/>
            <person name="Rea M.C."/>
            <person name="O'Sullivan O."/>
            <person name="Ritari J."/>
            <person name="Douillard F.P."/>
            <person name="Paul Ross R."/>
            <person name="Yang R."/>
            <person name="Briner A.E."/>
            <person name="Felis G.E."/>
            <person name="de Vos W.M."/>
            <person name="Barrangou R."/>
            <person name="Klaenhammer T.R."/>
            <person name="Caufield P.W."/>
            <person name="Cui Y."/>
            <person name="Zhang H."/>
            <person name="O'Toole P.W."/>
        </authorList>
    </citation>
    <scope>NUCLEOTIDE SEQUENCE [LARGE SCALE GENOMIC DNA]</scope>
    <source>
        <strain evidence="2 3">DSM 20505</strain>
    </source>
</reference>